<sequence length="1082" mass="122618">MPDYTELSVTSNFSFLEGASQPQELVKAAALLGLNGLGIADRNTLAGVVRAYSAHKELKEKTGSPLQLFIGCRLVFIDGTPDLLVYPRNRFAYGQLCRLLSEGKIRAAIKGECHLIFEDFLFRAKDFQIAVMAPANADKNLAAFLKKLSLAAPGAVWLGLAMPHKGADRRHGERLARLAAEANVPLLALNDVLYHTPARRPLQDVLTCIREHVTIDTAGRRLEKNAERHLKSPDEMRRLFRHFPAAVLETKHFIEPINFSLDQLRYDYPDEPVPPGKTPQQHLIDETWKGAAKRYPEGIPDKVCELVEKELALIGKLNYAPYFLTVYDIVTHARSLNILCQGRGSSANSAVCYCLAITAVDPVKINLLFERFLSAERKEPPDIDVDFEHERREEVMQWVYERYGRDRAAIVATVISYRPRSAIRDVGKALGLTEDVTAALANTVWGSWGTTVEKNEVRQAGLDPDNVMIRCAVRLATELIGFPRHLSQHVGGFVLTQQRLDETVPIGPAAMADRSFIEWDKDDIDALNIMKVDVLSLGMLTCIRKAFDLIHLHGGNRFELATVPQEDSKVYDMLCNADSLGVFQVESRAQMNMLPRLRPRKFYDLVIEVAIVRPGPIQGDMVHPYLRRRNKIEKVDYPSPSPKHGDKDELRNVLKKTLGVPLFQEQAMRIAIEAARFTPDEANKLRRAMATFRNVGTIHTMQEQMVEGMVRRGYERSFAENCFNQIKGFGEYGFPESHAASFAILVYISSWIKCHHPAAFAAALLNSQPMGFYAPAQIIRDAREHGVEMRPVDINFSEWDNTLERVEPAKLALRLGFRQVEGFSKVWADEICARREHHYTGIEELRRLTRLERRAFVLLADADAFRSLDIDRREALWAVRRFPDNETLPLFQAAETNELAKEVETRLPLMKMSEHVIADYEATRLSLKGHPMQFLRERFIAQNVSTCRQANSLGNNRRVKLAGVITVRQRPGSAKGVVFMTIEDETGIANIIVWPKLLERYRKEVMGSRLILIEGTVQSAENVVHVVARKLFDRTEDLYRLSEQRPALPVSRSDEVLHPVPDQPRASHPRKVRILPKSRDFH</sequence>
<comment type="function">
    <text evidence="13">DNA polymerase involved in damage-induced mutagenesis and translesion synthesis (TLS). It is not the major replicative DNA polymerase.</text>
</comment>
<evidence type="ECO:0000256" key="12">
    <source>
        <dbReference type="ARBA" id="ARBA00049244"/>
    </source>
</evidence>
<dbReference type="CDD" id="cd07434">
    <property type="entry name" value="PHP_PolIIIA_DnaE2"/>
    <property type="match status" value="1"/>
</dbReference>
<evidence type="ECO:0000256" key="10">
    <source>
        <dbReference type="ARBA" id="ARBA00022932"/>
    </source>
</evidence>
<evidence type="ECO:0000256" key="7">
    <source>
        <dbReference type="ARBA" id="ARBA00022695"/>
    </source>
</evidence>
<comment type="catalytic activity">
    <reaction evidence="12 13">
        <text>DNA(n) + a 2'-deoxyribonucleoside 5'-triphosphate = DNA(n+1) + diphosphate</text>
        <dbReference type="Rhea" id="RHEA:22508"/>
        <dbReference type="Rhea" id="RHEA-COMP:17339"/>
        <dbReference type="Rhea" id="RHEA-COMP:17340"/>
        <dbReference type="ChEBI" id="CHEBI:33019"/>
        <dbReference type="ChEBI" id="CHEBI:61560"/>
        <dbReference type="ChEBI" id="CHEBI:173112"/>
        <dbReference type="EC" id="2.7.7.7"/>
    </reaction>
</comment>
<feature type="compositionally biased region" description="Basic residues" evidence="14">
    <location>
        <begin position="1067"/>
        <end position="1076"/>
    </location>
</feature>
<dbReference type="HAMAP" id="MF_01902">
    <property type="entry name" value="DNApol_error_prone"/>
    <property type="match status" value="1"/>
</dbReference>
<evidence type="ECO:0000256" key="3">
    <source>
        <dbReference type="ARBA" id="ARBA00012417"/>
    </source>
</evidence>
<dbReference type="PANTHER" id="PTHR32294">
    <property type="entry name" value="DNA POLYMERASE III SUBUNIT ALPHA"/>
    <property type="match status" value="1"/>
</dbReference>
<feature type="domain" description="Polymerase/histidinol phosphatase N-terminal" evidence="15">
    <location>
        <begin position="5"/>
        <end position="78"/>
    </location>
</feature>
<dbReference type="InterPro" id="IPR004805">
    <property type="entry name" value="DnaE2/DnaE/PolC"/>
</dbReference>
<dbReference type="Pfam" id="PF17657">
    <property type="entry name" value="DNA_pol3_finger"/>
    <property type="match status" value="1"/>
</dbReference>
<dbReference type="Proteomes" id="UP000232163">
    <property type="component" value="Unassembled WGS sequence"/>
</dbReference>
<organism evidence="16 17">
    <name type="scientific">Phyllobacterium zundukense</name>
    <dbReference type="NCBI Taxonomy" id="1867719"/>
    <lineage>
        <taxon>Bacteria</taxon>
        <taxon>Pseudomonadati</taxon>
        <taxon>Pseudomonadota</taxon>
        <taxon>Alphaproteobacteria</taxon>
        <taxon>Hyphomicrobiales</taxon>
        <taxon>Phyllobacteriaceae</taxon>
        <taxon>Phyllobacterium</taxon>
    </lineage>
</organism>
<dbReference type="GO" id="GO:0006281">
    <property type="term" value="P:DNA repair"/>
    <property type="evidence" value="ECO:0007669"/>
    <property type="project" value="UniProtKB-UniRule"/>
</dbReference>
<dbReference type="Gene3D" id="1.10.150.870">
    <property type="match status" value="1"/>
</dbReference>
<protein>
    <recommendedName>
        <fullName evidence="4 13">Error-prone DNA polymerase</fullName>
        <ecNumber evidence="3 13">2.7.7.7</ecNumber>
    </recommendedName>
</protein>
<dbReference type="SMART" id="SM00481">
    <property type="entry name" value="POLIIIAc"/>
    <property type="match status" value="1"/>
</dbReference>
<evidence type="ECO:0000256" key="4">
    <source>
        <dbReference type="ARBA" id="ARBA00017273"/>
    </source>
</evidence>
<dbReference type="InterPro" id="IPR012340">
    <property type="entry name" value="NA-bd_OB-fold"/>
</dbReference>
<comment type="similarity">
    <text evidence="2 13">Belongs to the DNA polymerase type-C family. DnaE2 subfamily.</text>
</comment>
<dbReference type="EMBL" id="MZMT01000035">
    <property type="protein sequence ID" value="PIO44035.1"/>
    <property type="molecule type" value="Genomic_DNA"/>
</dbReference>
<dbReference type="InterPro" id="IPR004365">
    <property type="entry name" value="NA-bd_OB_tRNA"/>
</dbReference>
<evidence type="ECO:0000256" key="6">
    <source>
        <dbReference type="ARBA" id="ARBA00022679"/>
    </source>
</evidence>
<evidence type="ECO:0000313" key="17">
    <source>
        <dbReference type="Proteomes" id="UP000232163"/>
    </source>
</evidence>
<dbReference type="RefSeq" id="WP_099997596.1">
    <property type="nucleotide sequence ID" value="NZ_CP017940.1"/>
</dbReference>
<comment type="caution">
    <text evidence="16">The sequence shown here is derived from an EMBL/GenBank/DDBJ whole genome shotgun (WGS) entry which is preliminary data.</text>
</comment>
<dbReference type="GO" id="GO:0006260">
    <property type="term" value="P:DNA replication"/>
    <property type="evidence" value="ECO:0007669"/>
    <property type="project" value="UniProtKB-KW"/>
</dbReference>
<dbReference type="NCBIfam" id="TIGR00594">
    <property type="entry name" value="polc"/>
    <property type="match status" value="1"/>
</dbReference>
<keyword evidence="5 13" id="KW-0963">Cytoplasm</keyword>
<evidence type="ECO:0000256" key="5">
    <source>
        <dbReference type="ARBA" id="ARBA00022490"/>
    </source>
</evidence>
<name>A0A2N9VX17_9HYPH</name>
<keyword evidence="17" id="KW-1185">Reference proteome</keyword>
<dbReference type="Pfam" id="PF02811">
    <property type="entry name" value="PHP"/>
    <property type="match status" value="1"/>
</dbReference>
<evidence type="ECO:0000256" key="13">
    <source>
        <dbReference type="HAMAP-Rule" id="MF_01902"/>
    </source>
</evidence>
<dbReference type="GO" id="GO:0008408">
    <property type="term" value="F:3'-5' exonuclease activity"/>
    <property type="evidence" value="ECO:0007669"/>
    <property type="project" value="InterPro"/>
</dbReference>
<dbReference type="Gene3D" id="2.40.50.140">
    <property type="entry name" value="Nucleic acid-binding proteins"/>
    <property type="match status" value="1"/>
</dbReference>
<dbReference type="GO" id="GO:0005737">
    <property type="term" value="C:cytoplasm"/>
    <property type="evidence" value="ECO:0007669"/>
    <property type="project" value="UniProtKB-SubCell"/>
</dbReference>
<dbReference type="KEGG" id="pht:BLM14_00390"/>
<keyword evidence="6 13" id="KW-0808">Transferase</keyword>
<accession>A0A2N9VX17</accession>
<keyword evidence="10 13" id="KW-0239">DNA-directed DNA polymerase</keyword>
<dbReference type="NCBIfam" id="NF004225">
    <property type="entry name" value="PRK05672.1"/>
    <property type="match status" value="1"/>
</dbReference>
<keyword evidence="9 13" id="KW-0227">DNA damage</keyword>
<evidence type="ECO:0000256" key="14">
    <source>
        <dbReference type="SAM" id="MobiDB-lite"/>
    </source>
</evidence>
<feature type="region of interest" description="Disordered" evidence="14">
    <location>
        <begin position="1050"/>
        <end position="1082"/>
    </location>
</feature>
<dbReference type="GO" id="GO:0003676">
    <property type="term" value="F:nucleic acid binding"/>
    <property type="evidence" value="ECO:0007669"/>
    <property type="project" value="InterPro"/>
</dbReference>
<dbReference type="Pfam" id="PF14579">
    <property type="entry name" value="HHH_6"/>
    <property type="match status" value="1"/>
</dbReference>
<comment type="subcellular location">
    <subcellularLocation>
        <location evidence="1 13">Cytoplasm</location>
    </subcellularLocation>
</comment>
<dbReference type="EC" id="2.7.7.7" evidence="3 13"/>
<evidence type="ECO:0000256" key="9">
    <source>
        <dbReference type="ARBA" id="ARBA00022763"/>
    </source>
</evidence>
<dbReference type="PANTHER" id="PTHR32294:SF4">
    <property type="entry name" value="ERROR-PRONE DNA POLYMERASE"/>
    <property type="match status" value="1"/>
</dbReference>
<dbReference type="OrthoDB" id="9803237at2"/>
<evidence type="ECO:0000313" key="16">
    <source>
        <dbReference type="EMBL" id="PIO44035.1"/>
    </source>
</evidence>
<reference evidence="17" key="1">
    <citation type="journal article" date="2017" name="Int J Environ Stud">
        <title>Does the Miocene-Pliocene relict legume Oxytropis triphylla form nitrogen-fixing nodules with a combination of bacterial strains?</title>
        <authorList>
            <person name="Safronova V."/>
            <person name="Belimov A."/>
            <person name="Sazanova A."/>
            <person name="Kuznetsova I."/>
            <person name="Popova J."/>
            <person name="Andronov E."/>
            <person name="Verkhozina A."/>
            <person name="Tikhonovich I."/>
        </authorList>
    </citation>
    <scope>NUCLEOTIDE SEQUENCE [LARGE SCALE GENOMIC DNA]</scope>
    <source>
        <strain evidence="17">Tri-38</strain>
    </source>
</reference>
<dbReference type="InterPro" id="IPR040982">
    <property type="entry name" value="DNA_pol3_finger"/>
</dbReference>
<keyword evidence="11 13" id="KW-0234">DNA repair</keyword>
<dbReference type="InterPro" id="IPR023073">
    <property type="entry name" value="DnaE2"/>
</dbReference>
<keyword evidence="7 13" id="KW-0548">Nucleotidyltransferase</keyword>
<evidence type="ECO:0000256" key="2">
    <source>
        <dbReference type="ARBA" id="ARBA00007391"/>
    </source>
</evidence>
<keyword evidence="8 13" id="KW-0235">DNA replication</keyword>
<dbReference type="InterPro" id="IPR003141">
    <property type="entry name" value="Pol/His_phosphatase_N"/>
</dbReference>
<evidence type="ECO:0000256" key="8">
    <source>
        <dbReference type="ARBA" id="ARBA00022705"/>
    </source>
</evidence>
<dbReference type="InterPro" id="IPR004013">
    <property type="entry name" value="PHP_dom"/>
</dbReference>
<dbReference type="GO" id="GO:0003887">
    <property type="term" value="F:DNA-directed DNA polymerase activity"/>
    <property type="evidence" value="ECO:0007669"/>
    <property type="project" value="UniProtKB-UniRule"/>
</dbReference>
<dbReference type="InterPro" id="IPR029460">
    <property type="entry name" value="DNAPol_HHH"/>
</dbReference>
<gene>
    <name evidence="13" type="primary">dnaE2</name>
    <name evidence="16" type="ORF">B5P45_15860</name>
</gene>
<dbReference type="Pfam" id="PF07733">
    <property type="entry name" value="DNA_pol3_alpha"/>
    <property type="match status" value="1"/>
</dbReference>
<proteinExistence type="inferred from homology"/>
<dbReference type="CDD" id="cd04485">
    <property type="entry name" value="DnaE_OBF"/>
    <property type="match status" value="1"/>
</dbReference>
<dbReference type="InterPro" id="IPR011708">
    <property type="entry name" value="DNA_pol3_alpha_NTPase_dom"/>
</dbReference>
<evidence type="ECO:0000259" key="15">
    <source>
        <dbReference type="SMART" id="SM00481"/>
    </source>
</evidence>
<evidence type="ECO:0000256" key="1">
    <source>
        <dbReference type="ARBA" id="ARBA00004496"/>
    </source>
</evidence>
<evidence type="ECO:0000256" key="11">
    <source>
        <dbReference type="ARBA" id="ARBA00023204"/>
    </source>
</evidence>
<dbReference type="Pfam" id="PF01336">
    <property type="entry name" value="tRNA_anti-codon"/>
    <property type="match status" value="1"/>
</dbReference>
<dbReference type="Gene3D" id="3.20.20.140">
    <property type="entry name" value="Metal-dependent hydrolases"/>
    <property type="match status" value="1"/>
</dbReference>
<dbReference type="AlphaFoldDB" id="A0A2N9VX17"/>